<evidence type="ECO:0000256" key="1">
    <source>
        <dbReference type="ARBA" id="ARBA00022603"/>
    </source>
</evidence>
<feature type="domain" description="Histidine-specific methyltransferase SAM-dependent" evidence="3">
    <location>
        <begin position="26"/>
        <end position="323"/>
    </location>
</feature>
<sequence length="326" mass="37259">MTLSMPQEERIDWIDMEPATQHSLFDVLRGLSAERKHLSPTFFYDERGSQLFETITQLPEYYLTRTENGILRRHASDMARAMRLDQSLLVEPGCGSCEKVRWLLDQAMPRAFVPMEISGDFLATSLEQLSDAYPALSITALVADYHQQFPNRNVLPDGHPILFFPGSTIGNFDPGEAQRFLRSMGDWLGGQCGLLIGVDLHKPTSMLEAAYNDSQGVTAEFNRNALRQINRLFGTAFNVEAFRHRAHYDSMLHRIEMHLIADLPQDVTLGRETLHIEAGESIHTESSYKYNPDTFIGLVGTAGYRFEQAWFDDDRYFGLFYFERDI</sequence>
<protein>
    <submittedName>
        <fullName evidence="4">Dimethylhistidine N-methyltransferase</fullName>
    </submittedName>
</protein>
<dbReference type="PANTHER" id="PTHR43397:SF1">
    <property type="entry name" value="ERGOTHIONEINE BIOSYNTHESIS PROTEIN 1"/>
    <property type="match status" value="1"/>
</dbReference>
<dbReference type="GO" id="GO:0008168">
    <property type="term" value="F:methyltransferase activity"/>
    <property type="evidence" value="ECO:0007669"/>
    <property type="project" value="UniProtKB-KW"/>
</dbReference>
<dbReference type="Pfam" id="PF10017">
    <property type="entry name" value="Methyltransf_33"/>
    <property type="match status" value="1"/>
</dbReference>
<reference evidence="4" key="1">
    <citation type="journal article" date="2014" name="Int. J. Syst. Evol. Microbiol.">
        <title>Complete genome sequence of Corynebacterium casei LMG S-19264T (=DSM 44701T), isolated from a smear-ripened cheese.</title>
        <authorList>
            <consortium name="US DOE Joint Genome Institute (JGI-PGF)"/>
            <person name="Walter F."/>
            <person name="Albersmeier A."/>
            <person name="Kalinowski J."/>
            <person name="Ruckert C."/>
        </authorList>
    </citation>
    <scope>NUCLEOTIDE SEQUENCE</scope>
    <source>
        <strain evidence="4">KCTC 22169</strain>
    </source>
</reference>
<keyword evidence="5" id="KW-1185">Reference proteome</keyword>
<proteinExistence type="predicted"/>
<dbReference type="Proteomes" id="UP000626148">
    <property type="component" value="Unassembled WGS sequence"/>
</dbReference>
<evidence type="ECO:0000259" key="3">
    <source>
        <dbReference type="Pfam" id="PF10017"/>
    </source>
</evidence>
<dbReference type="InterPro" id="IPR019257">
    <property type="entry name" value="MeTrfase_dom"/>
</dbReference>
<dbReference type="InterPro" id="IPR029063">
    <property type="entry name" value="SAM-dependent_MTases_sf"/>
</dbReference>
<dbReference type="AlphaFoldDB" id="A0A918K0H3"/>
<dbReference type="GO" id="GO:0032259">
    <property type="term" value="P:methylation"/>
    <property type="evidence" value="ECO:0007669"/>
    <property type="project" value="UniProtKB-KW"/>
</dbReference>
<dbReference type="RefSeq" id="WP_189606452.1">
    <property type="nucleotide sequence ID" value="NZ_BMXR01000001.1"/>
</dbReference>
<dbReference type="Gene3D" id="3.40.50.150">
    <property type="entry name" value="Vaccinia Virus protein VP39"/>
    <property type="match status" value="1"/>
</dbReference>
<dbReference type="EMBL" id="BMXR01000001">
    <property type="protein sequence ID" value="GGX38001.1"/>
    <property type="molecule type" value="Genomic_DNA"/>
</dbReference>
<dbReference type="PIRSF" id="PIRSF018005">
    <property type="entry name" value="UCP018005"/>
    <property type="match status" value="1"/>
</dbReference>
<gene>
    <name evidence="4" type="ORF">GCM10007392_00120</name>
</gene>
<dbReference type="InterPro" id="IPR017804">
    <property type="entry name" value="MeTrfase_EgtD-like"/>
</dbReference>
<evidence type="ECO:0000256" key="2">
    <source>
        <dbReference type="ARBA" id="ARBA00022679"/>
    </source>
</evidence>
<dbReference type="PANTHER" id="PTHR43397">
    <property type="entry name" value="ERGOTHIONEINE BIOSYNTHESIS PROTEIN 1"/>
    <property type="match status" value="1"/>
</dbReference>
<evidence type="ECO:0000313" key="4">
    <source>
        <dbReference type="EMBL" id="GGX38001.1"/>
    </source>
</evidence>
<accession>A0A918K0H3</accession>
<dbReference type="NCBIfam" id="TIGR03438">
    <property type="entry name" value="egtD_ergothio"/>
    <property type="match status" value="1"/>
</dbReference>
<keyword evidence="1" id="KW-0489">Methyltransferase</keyword>
<reference evidence="4" key="2">
    <citation type="submission" date="2020-09" db="EMBL/GenBank/DDBJ databases">
        <authorList>
            <person name="Sun Q."/>
            <person name="Kim S."/>
        </authorList>
    </citation>
    <scope>NUCLEOTIDE SEQUENCE</scope>
    <source>
        <strain evidence="4">KCTC 22169</strain>
    </source>
</reference>
<dbReference type="InterPro" id="IPR035094">
    <property type="entry name" value="EgtD"/>
</dbReference>
<organism evidence="4 5">
    <name type="scientific">Saccharospirillum salsuginis</name>
    <dbReference type="NCBI Taxonomy" id="418750"/>
    <lineage>
        <taxon>Bacteria</taxon>
        <taxon>Pseudomonadati</taxon>
        <taxon>Pseudomonadota</taxon>
        <taxon>Gammaproteobacteria</taxon>
        <taxon>Oceanospirillales</taxon>
        <taxon>Saccharospirillaceae</taxon>
        <taxon>Saccharospirillum</taxon>
    </lineage>
</organism>
<keyword evidence="2" id="KW-0808">Transferase</keyword>
<comment type="caution">
    <text evidence="4">The sequence shown here is derived from an EMBL/GenBank/DDBJ whole genome shotgun (WGS) entry which is preliminary data.</text>
</comment>
<dbReference type="InterPro" id="IPR051128">
    <property type="entry name" value="EgtD_Methyltrsf_superfamily"/>
</dbReference>
<evidence type="ECO:0000313" key="5">
    <source>
        <dbReference type="Proteomes" id="UP000626148"/>
    </source>
</evidence>
<name>A0A918K0H3_9GAMM</name>